<name>A0A557SXV4_9ARCH</name>
<protein>
    <submittedName>
        <fullName evidence="1">Putative stress response protein YsnF</fullName>
    </submittedName>
</protein>
<sequence length="77" mass="8863">MSGNLNINWSDVIKKEARGIDDYDLGEVQEISEDYVITERGVVDKTKFVIPKTFTSHFDGHNLHFKVSEQDASKYKQ</sequence>
<dbReference type="OrthoDB" id="8243at2157"/>
<organism evidence="1 2">
    <name type="scientific">Candidatus Nitrosocosmicus arcticus</name>
    <dbReference type="NCBI Taxonomy" id="2035267"/>
    <lineage>
        <taxon>Archaea</taxon>
        <taxon>Nitrososphaerota</taxon>
        <taxon>Nitrososphaeria</taxon>
        <taxon>Nitrososphaerales</taxon>
        <taxon>Nitrososphaeraceae</taxon>
        <taxon>Candidatus Nitrosocosmicus</taxon>
    </lineage>
</organism>
<accession>A0A557SXV4</accession>
<comment type="caution">
    <text evidence="1">The sequence shown here is derived from an EMBL/GenBank/DDBJ whole genome shotgun (WGS) entry which is preliminary data.</text>
</comment>
<keyword evidence="2" id="KW-1185">Reference proteome</keyword>
<dbReference type="Proteomes" id="UP000315289">
    <property type="component" value="Unassembled WGS sequence"/>
</dbReference>
<dbReference type="AlphaFoldDB" id="A0A557SXV4"/>
<dbReference type="EMBL" id="VOAH01000003">
    <property type="protein sequence ID" value="TVP41440.1"/>
    <property type="molecule type" value="Genomic_DNA"/>
</dbReference>
<proteinExistence type="predicted"/>
<evidence type="ECO:0000313" key="1">
    <source>
        <dbReference type="EMBL" id="TVP41440.1"/>
    </source>
</evidence>
<evidence type="ECO:0000313" key="2">
    <source>
        <dbReference type="Proteomes" id="UP000315289"/>
    </source>
</evidence>
<dbReference type="RefSeq" id="WP_144728907.1">
    <property type="nucleotide sequence ID" value="NZ_ML675579.1"/>
</dbReference>
<gene>
    <name evidence="1" type="ORF">NARC_30154</name>
</gene>
<reference evidence="1 2" key="1">
    <citation type="journal article" date="2019" name="Front. Microbiol.">
        <title>Ammonia Oxidation by the Arctic Terrestrial Thaumarchaeote Candidatus Nitrosocosmicus arcticus Is Stimulated by Increasing Temperatures.</title>
        <authorList>
            <person name="Alves R.J.E."/>
            <person name="Kerou M."/>
            <person name="Zappe A."/>
            <person name="Bittner R."/>
            <person name="Abby S.S."/>
            <person name="Schmidt H.A."/>
            <person name="Pfeifer K."/>
            <person name="Schleper C."/>
        </authorList>
    </citation>
    <scope>NUCLEOTIDE SEQUENCE [LARGE SCALE GENOMIC DNA]</scope>
    <source>
        <strain evidence="1 2">Kfb</strain>
    </source>
</reference>